<proteinExistence type="inferred from homology"/>
<dbReference type="Proteomes" id="UP000266673">
    <property type="component" value="Unassembled WGS sequence"/>
</dbReference>
<reference evidence="8 9" key="1">
    <citation type="submission" date="2018-06" db="EMBL/GenBank/DDBJ databases">
        <title>Comparative genomics reveals the genomic features of Rhizophagus irregularis, R. cerebriforme, R. diaphanum and Gigaspora rosea, and their symbiotic lifestyle signature.</title>
        <authorList>
            <person name="Morin E."/>
            <person name="San Clemente H."/>
            <person name="Chen E.C.H."/>
            <person name="De La Providencia I."/>
            <person name="Hainaut M."/>
            <person name="Kuo A."/>
            <person name="Kohler A."/>
            <person name="Murat C."/>
            <person name="Tang N."/>
            <person name="Roy S."/>
            <person name="Loubradou J."/>
            <person name="Henrissat B."/>
            <person name="Grigoriev I.V."/>
            <person name="Corradi N."/>
            <person name="Roux C."/>
            <person name="Martin F.M."/>
        </authorList>
    </citation>
    <scope>NUCLEOTIDE SEQUENCE [LARGE SCALE GENOMIC DNA]</scope>
    <source>
        <strain evidence="8 9">DAOM 194757</strain>
    </source>
</reference>
<dbReference type="PROSITE" id="PS50203">
    <property type="entry name" value="CALPAIN_CAT"/>
    <property type="match status" value="1"/>
</dbReference>
<dbReference type="InterPro" id="IPR036181">
    <property type="entry name" value="MIT_dom_sf"/>
</dbReference>
<comment type="similarity">
    <text evidence="1">Belongs to the peptidase C2 family. PalB/RIM13 subfamily.</text>
</comment>
<dbReference type="SUPFAM" id="SSF116846">
    <property type="entry name" value="MIT domain"/>
    <property type="match status" value="2"/>
</dbReference>
<dbReference type="PANTHER" id="PTHR46143:SF1">
    <property type="entry name" value="CALPAIN-7"/>
    <property type="match status" value="1"/>
</dbReference>
<comment type="caution">
    <text evidence="8">The sequence shown here is derived from an EMBL/GenBank/DDBJ whole genome shotgun (WGS) entry which is preliminary data.</text>
</comment>
<dbReference type="SMART" id="SM00745">
    <property type="entry name" value="MIT"/>
    <property type="match status" value="2"/>
</dbReference>
<dbReference type="GO" id="GO:0004198">
    <property type="term" value="F:calcium-dependent cysteine-type endopeptidase activity"/>
    <property type="evidence" value="ECO:0007669"/>
    <property type="project" value="InterPro"/>
</dbReference>
<evidence type="ECO:0000256" key="3">
    <source>
        <dbReference type="ARBA" id="ARBA00022801"/>
    </source>
</evidence>
<dbReference type="Pfam" id="PF00648">
    <property type="entry name" value="Peptidase_C2"/>
    <property type="match status" value="2"/>
</dbReference>
<feature type="active site" evidence="6">
    <location>
        <position position="382"/>
    </location>
</feature>
<dbReference type="AlphaFoldDB" id="A0A397UFF6"/>
<dbReference type="Gene3D" id="2.60.120.380">
    <property type="match status" value="2"/>
</dbReference>
<organism evidence="8 9">
    <name type="scientific">Gigaspora rosea</name>
    <dbReference type="NCBI Taxonomy" id="44941"/>
    <lineage>
        <taxon>Eukaryota</taxon>
        <taxon>Fungi</taxon>
        <taxon>Fungi incertae sedis</taxon>
        <taxon>Mucoromycota</taxon>
        <taxon>Glomeromycotina</taxon>
        <taxon>Glomeromycetes</taxon>
        <taxon>Diversisporales</taxon>
        <taxon>Gigasporaceae</taxon>
        <taxon>Gigaspora</taxon>
    </lineage>
</organism>
<evidence type="ECO:0000256" key="1">
    <source>
        <dbReference type="ARBA" id="ARBA00010193"/>
    </source>
</evidence>
<evidence type="ECO:0000256" key="5">
    <source>
        <dbReference type="PIRSR" id="PIRSR622684-1"/>
    </source>
</evidence>
<dbReference type="EMBL" id="QKWP01001426">
    <property type="protein sequence ID" value="RIB09022.1"/>
    <property type="molecule type" value="Genomic_DNA"/>
</dbReference>
<dbReference type="SUPFAM" id="SSF49758">
    <property type="entry name" value="Calpain large subunit, middle domain (domain III)"/>
    <property type="match status" value="2"/>
</dbReference>
<dbReference type="PANTHER" id="PTHR46143">
    <property type="entry name" value="CALPAIN-7"/>
    <property type="match status" value="1"/>
</dbReference>
<dbReference type="InterPro" id="IPR001300">
    <property type="entry name" value="Peptidase_C2_calpain_cat"/>
</dbReference>
<evidence type="ECO:0000259" key="7">
    <source>
        <dbReference type="PROSITE" id="PS50203"/>
    </source>
</evidence>
<keyword evidence="9" id="KW-1185">Reference proteome</keyword>
<evidence type="ECO:0000256" key="2">
    <source>
        <dbReference type="ARBA" id="ARBA00022670"/>
    </source>
</evidence>
<dbReference type="InterPro" id="IPR007330">
    <property type="entry name" value="MIT_dom"/>
</dbReference>
<keyword evidence="4 6" id="KW-0788">Thiol protease</keyword>
<evidence type="ECO:0000313" key="9">
    <source>
        <dbReference type="Proteomes" id="UP000266673"/>
    </source>
</evidence>
<dbReference type="GO" id="GO:0006508">
    <property type="term" value="P:proteolysis"/>
    <property type="evidence" value="ECO:0007669"/>
    <property type="project" value="UniProtKB-KW"/>
</dbReference>
<dbReference type="InterPro" id="IPR036213">
    <property type="entry name" value="Calpain_III_sf"/>
</dbReference>
<feature type="active site" evidence="6">
    <location>
        <position position="402"/>
    </location>
</feature>
<keyword evidence="2 6" id="KW-0645">Protease</keyword>
<dbReference type="OrthoDB" id="167576at2759"/>
<dbReference type="SUPFAM" id="SSF54001">
    <property type="entry name" value="Cysteine proteinases"/>
    <property type="match status" value="1"/>
</dbReference>
<dbReference type="SMART" id="SM00230">
    <property type="entry name" value="CysPc"/>
    <property type="match status" value="1"/>
</dbReference>
<accession>A0A397UFF6</accession>
<dbReference type="SMART" id="SM00720">
    <property type="entry name" value="calpain_III"/>
    <property type="match status" value="1"/>
</dbReference>
<dbReference type="InterPro" id="IPR022684">
    <property type="entry name" value="Calpain_cysteine_protease"/>
</dbReference>
<dbReference type="Gene3D" id="1.20.58.80">
    <property type="entry name" value="Phosphotransferase system, lactose/cellobiose-type IIA subunit"/>
    <property type="match status" value="2"/>
</dbReference>
<dbReference type="PRINTS" id="PR00704">
    <property type="entry name" value="CALPAIN"/>
</dbReference>
<dbReference type="InterPro" id="IPR051297">
    <property type="entry name" value="PalB/RIM13"/>
</dbReference>
<protein>
    <recommendedName>
        <fullName evidence="7">Calpain catalytic domain-containing protein</fullName>
    </recommendedName>
</protein>
<evidence type="ECO:0000256" key="6">
    <source>
        <dbReference type="PROSITE-ProRule" id="PRU00239"/>
    </source>
</evidence>
<dbReference type="InterPro" id="IPR022683">
    <property type="entry name" value="Calpain_III"/>
</dbReference>
<gene>
    <name evidence="8" type="ORF">C2G38_2044669</name>
</gene>
<dbReference type="STRING" id="44941.A0A397UFF6"/>
<feature type="domain" description="Calpain catalytic" evidence="7">
    <location>
        <begin position="215"/>
        <end position="453"/>
    </location>
</feature>
<dbReference type="Pfam" id="PF04212">
    <property type="entry name" value="MIT"/>
    <property type="match status" value="2"/>
</dbReference>
<keyword evidence="3 6" id="KW-0378">Hydrolase</keyword>
<feature type="active site" evidence="5 6">
    <location>
        <position position="268"/>
    </location>
</feature>
<evidence type="ECO:0000313" key="8">
    <source>
        <dbReference type="EMBL" id="RIB09022.1"/>
    </source>
</evidence>
<dbReference type="InterPro" id="IPR038765">
    <property type="entry name" value="Papain-like_cys_pep_sf"/>
</dbReference>
<dbReference type="Gene3D" id="3.90.70.10">
    <property type="entry name" value="Cysteine proteinases"/>
    <property type="match status" value="1"/>
</dbReference>
<sequence length="826" mass="93993">MSNKRQNSANELRRQAFDLAGRAVNEDKKGHREKAKKYYLEVINMFGAIVQTEPDQTERDKISTKCHEYKMRVEQLDGELKNAIDIPNTHTISHGSTLDNLLNQAQSIQNQAQSQEEQKNYVEALDLYTKAAEIFFNAIKETKNGSLHQQLTTKVNHLLERAEELKAVRSANYGKNPSSYKLTQKEIDILKHTSNINGRNYLPWDETDLKEEFKDNKLFLDPDGPVPLSDKQKENFGGWKRPSDIMSNPKMITRICSSAIKEDIVNDCSFVASLCVSAAYERKTRKQLITRCIFPQVNDVPIYNPNGKYVIKLIFNGIARKVVIDDLLPVSRDGTLMCTFSTNKGELWPSIIEKAVSHTLITITTGDMTDDKADEVGLVPTHSYAVLDVREINGLQLLQVKNPWSIKRWTGPYSHLDANNWTPDLMSLLNYDRLQAAHNDDEYNPQFYLEIKNDTNKKSLTYILLSKHITITGTGENRDFITLNLYKSDGKRIYYQSKPWKALRFDAPHGESRYTIVVDNKNQEASEMKSLEFTLKCYCESQFKLTEIPKHYPIEKQVKGRWTAQTAGGNPDDITYLNNPQYRISIAPSSCISPGDKLRIHLMLEGPKEYAMHVNLVWGKGKRITSVLAKDILVESAGYHFGFCYCEMEDIRPGDYTIVVSTLEPGLIGDYILTVASNFNFSLTPIPLEGAGLFRRDINGEWIKGFNAMGCDDNADYNKNPCCHIKIKEMTTVKIRLQAPDIKPSPMLSVKIYEKHPIKFLGNEIGNSGLYASYPQGVCTNEVTLQHNNEVQKLSHLNLLRRELPGKLIYATNFKLDCYPKLLPVT</sequence>
<evidence type="ECO:0000256" key="4">
    <source>
        <dbReference type="ARBA" id="ARBA00022807"/>
    </source>
</evidence>
<name>A0A397UFF6_9GLOM</name>